<sequence>MRSHLKNIALIALSFALLPLSTFLLLLSLFRRRLLLRHKQNAPPASPRKTILVTGVGMTKGLVLARLFHRAGHRVIGADFSPNACGSRSSCLDAFHVLRSPSSGGGGYLDSVLKVIEGERVDLWVSCSGVASAVDDGWAREVVEARTACLAVQSGGEQTRVLHDKAEFMRHTRDAVGQVVPESHLVTSARDMLLILAGDGKVDTPRDNGIRYVAKAVGLNDRSRGDMTLLPRETPEETRLFVSRIAAMGISADDPWLLQEFIPGKEYCTHALVVRGRVRAFVACPSAELLMHYVALPDNSPLALAMLDFTRRQASSFGDGFTGHLSFDFIAREPEGGARGPGDVRLYPIECNPRAHTAVVLFADTPGLVDEYLAVLEDGKDGVDGESAMETEDSDDTSLAPLTPDHPKRYYWVGHDLITLLLLPTLQLFLLQISPLVYARGLRDFLVHLISWSDGTWDPLDPLPWWWLYHVYWPLQFWQSLVQGPAWSRVNVSTTKMFECD</sequence>
<name>A0A8K0WZK9_9PEZI</name>
<dbReference type="GO" id="GO:0005524">
    <property type="term" value="F:ATP binding"/>
    <property type="evidence" value="ECO:0007669"/>
    <property type="project" value="UniProtKB-UniRule"/>
</dbReference>
<feature type="compositionally biased region" description="Acidic residues" evidence="2">
    <location>
        <begin position="387"/>
        <end position="396"/>
    </location>
</feature>
<evidence type="ECO:0000313" key="5">
    <source>
        <dbReference type="Proteomes" id="UP000813385"/>
    </source>
</evidence>
<gene>
    <name evidence="4" type="ORF">B0T11DRAFT_312635</name>
</gene>
<dbReference type="EMBL" id="JAGPXD010000006">
    <property type="protein sequence ID" value="KAH7349309.1"/>
    <property type="molecule type" value="Genomic_DNA"/>
</dbReference>
<keyword evidence="1" id="KW-0547">Nucleotide-binding</keyword>
<dbReference type="PROSITE" id="PS50975">
    <property type="entry name" value="ATP_GRASP"/>
    <property type="match status" value="1"/>
</dbReference>
<reference evidence="4" key="1">
    <citation type="journal article" date="2021" name="Nat. Commun.">
        <title>Genetic determinants of endophytism in the Arabidopsis root mycobiome.</title>
        <authorList>
            <person name="Mesny F."/>
            <person name="Miyauchi S."/>
            <person name="Thiergart T."/>
            <person name="Pickel B."/>
            <person name="Atanasova L."/>
            <person name="Karlsson M."/>
            <person name="Huettel B."/>
            <person name="Barry K.W."/>
            <person name="Haridas S."/>
            <person name="Chen C."/>
            <person name="Bauer D."/>
            <person name="Andreopoulos W."/>
            <person name="Pangilinan J."/>
            <person name="LaButti K."/>
            <person name="Riley R."/>
            <person name="Lipzen A."/>
            <person name="Clum A."/>
            <person name="Drula E."/>
            <person name="Henrissat B."/>
            <person name="Kohler A."/>
            <person name="Grigoriev I.V."/>
            <person name="Martin F.M."/>
            <person name="Hacquard S."/>
        </authorList>
    </citation>
    <scope>NUCLEOTIDE SEQUENCE</scope>
    <source>
        <strain evidence="4">MPI-CAGE-AT-0016</strain>
    </source>
</reference>
<evidence type="ECO:0000313" key="4">
    <source>
        <dbReference type="EMBL" id="KAH7349309.1"/>
    </source>
</evidence>
<dbReference type="GO" id="GO:0046872">
    <property type="term" value="F:metal ion binding"/>
    <property type="evidence" value="ECO:0007669"/>
    <property type="project" value="InterPro"/>
</dbReference>
<dbReference type="Gene3D" id="3.30.470.20">
    <property type="entry name" value="ATP-grasp fold, B domain"/>
    <property type="match status" value="1"/>
</dbReference>
<evidence type="ECO:0000259" key="3">
    <source>
        <dbReference type="PROSITE" id="PS50975"/>
    </source>
</evidence>
<evidence type="ECO:0000256" key="1">
    <source>
        <dbReference type="PROSITE-ProRule" id="PRU00409"/>
    </source>
</evidence>
<dbReference type="InterPro" id="IPR011761">
    <property type="entry name" value="ATP-grasp"/>
</dbReference>
<comment type="caution">
    <text evidence="4">The sequence shown here is derived from an EMBL/GenBank/DDBJ whole genome shotgun (WGS) entry which is preliminary data.</text>
</comment>
<accession>A0A8K0WZK9</accession>
<dbReference type="Gene3D" id="3.40.50.20">
    <property type="match status" value="1"/>
</dbReference>
<evidence type="ECO:0000256" key="2">
    <source>
        <dbReference type="SAM" id="MobiDB-lite"/>
    </source>
</evidence>
<dbReference type="OrthoDB" id="186626at2759"/>
<keyword evidence="1" id="KW-0067">ATP-binding</keyword>
<dbReference type="Proteomes" id="UP000813385">
    <property type="component" value="Unassembled WGS sequence"/>
</dbReference>
<feature type="domain" description="ATP-grasp" evidence="3">
    <location>
        <begin position="170"/>
        <end position="377"/>
    </location>
</feature>
<dbReference type="InterPro" id="IPR036291">
    <property type="entry name" value="NAD(P)-bd_dom_sf"/>
</dbReference>
<feature type="region of interest" description="Disordered" evidence="2">
    <location>
        <begin position="381"/>
        <end position="400"/>
    </location>
</feature>
<dbReference type="SUPFAM" id="SSF51735">
    <property type="entry name" value="NAD(P)-binding Rossmann-fold domains"/>
    <property type="match status" value="1"/>
</dbReference>
<dbReference type="AlphaFoldDB" id="A0A8K0WZK9"/>
<organism evidence="4 5">
    <name type="scientific">Plectosphaerella cucumerina</name>
    <dbReference type="NCBI Taxonomy" id="40658"/>
    <lineage>
        <taxon>Eukaryota</taxon>
        <taxon>Fungi</taxon>
        <taxon>Dikarya</taxon>
        <taxon>Ascomycota</taxon>
        <taxon>Pezizomycotina</taxon>
        <taxon>Sordariomycetes</taxon>
        <taxon>Hypocreomycetidae</taxon>
        <taxon>Glomerellales</taxon>
        <taxon>Plectosphaerellaceae</taxon>
        <taxon>Plectosphaerella</taxon>
    </lineage>
</organism>
<dbReference type="SUPFAM" id="SSF56059">
    <property type="entry name" value="Glutathione synthetase ATP-binding domain-like"/>
    <property type="match status" value="1"/>
</dbReference>
<protein>
    <recommendedName>
        <fullName evidence="3">ATP-grasp domain-containing protein</fullName>
    </recommendedName>
</protein>
<proteinExistence type="predicted"/>
<keyword evidence="5" id="KW-1185">Reference proteome</keyword>